<dbReference type="AlphaFoldDB" id="A0A392ST09"/>
<evidence type="ECO:0000313" key="3">
    <source>
        <dbReference type="Proteomes" id="UP000265520"/>
    </source>
</evidence>
<name>A0A392ST09_9FABA</name>
<reference evidence="2 3" key="1">
    <citation type="journal article" date="2018" name="Front. Plant Sci.">
        <title>Red Clover (Trifolium pratense) and Zigzag Clover (T. medium) - A Picture of Genomic Similarities and Differences.</title>
        <authorList>
            <person name="Dluhosova J."/>
            <person name="Istvanek J."/>
            <person name="Nedelnik J."/>
            <person name="Repkova J."/>
        </authorList>
    </citation>
    <scope>NUCLEOTIDE SEQUENCE [LARGE SCALE GENOMIC DNA]</scope>
    <source>
        <strain evidence="3">cv. 10/8</strain>
        <tissue evidence="2">Leaf</tissue>
    </source>
</reference>
<accession>A0A392ST09</accession>
<organism evidence="2 3">
    <name type="scientific">Trifolium medium</name>
    <dbReference type="NCBI Taxonomy" id="97028"/>
    <lineage>
        <taxon>Eukaryota</taxon>
        <taxon>Viridiplantae</taxon>
        <taxon>Streptophyta</taxon>
        <taxon>Embryophyta</taxon>
        <taxon>Tracheophyta</taxon>
        <taxon>Spermatophyta</taxon>
        <taxon>Magnoliopsida</taxon>
        <taxon>eudicotyledons</taxon>
        <taxon>Gunneridae</taxon>
        <taxon>Pentapetalae</taxon>
        <taxon>rosids</taxon>
        <taxon>fabids</taxon>
        <taxon>Fabales</taxon>
        <taxon>Fabaceae</taxon>
        <taxon>Papilionoideae</taxon>
        <taxon>50 kb inversion clade</taxon>
        <taxon>NPAAA clade</taxon>
        <taxon>Hologalegina</taxon>
        <taxon>IRL clade</taxon>
        <taxon>Trifolieae</taxon>
        <taxon>Trifolium</taxon>
    </lineage>
</organism>
<evidence type="ECO:0000313" key="2">
    <source>
        <dbReference type="EMBL" id="MCI51983.1"/>
    </source>
</evidence>
<protein>
    <submittedName>
        <fullName evidence="2">Uncharacterized protein</fullName>
    </submittedName>
</protein>
<comment type="caution">
    <text evidence="2">The sequence shown here is derived from an EMBL/GenBank/DDBJ whole genome shotgun (WGS) entry which is preliminary data.</text>
</comment>
<dbReference type="Proteomes" id="UP000265520">
    <property type="component" value="Unassembled WGS sequence"/>
</dbReference>
<feature type="non-terminal residue" evidence="2">
    <location>
        <position position="98"/>
    </location>
</feature>
<feature type="non-terminal residue" evidence="2">
    <location>
        <position position="1"/>
    </location>
</feature>
<evidence type="ECO:0000256" key="1">
    <source>
        <dbReference type="SAM" id="MobiDB-lite"/>
    </source>
</evidence>
<sequence length="98" mass="10585">VVDCPSLYQCILGRTAIADLLVVPSTAHLKMKYFTNKGQVATLHGDIESARRCFKAATKGHTSIGKAPSSEKKPETTPQPPAPNVSSVDLDSRYSKKE</sequence>
<keyword evidence="3" id="KW-1185">Reference proteome</keyword>
<proteinExistence type="predicted"/>
<dbReference type="EMBL" id="LXQA010440263">
    <property type="protein sequence ID" value="MCI51983.1"/>
    <property type="molecule type" value="Genomic_DNA"/>
</dbReference>
<feature type="region of interest" description="Disordered" evidence="1">
    <location>
        <begin position="58"/>
        <end position="98"/>
    </location>
</feature>